<feature type="transmembrane region" description="Helical" evidence="1">
    <location>
        <begin position="130"/>
        <end position="151"/>
    </location>
</feature>
<feature type="transmembrane region" description="Helical" evidence="1">
    <location>
        <begin position="103"/>
        <end position="124"/>
    </location>
</feature>
<feature type="transmembrane region" description="Helical" evidence="1">
    <location>
        <begin position="21"/>
        <end position="48"/>
    </location>
</feature>
<evidence type="ECO:0000256" key="1">
    <source>
        <dbReference type="SAM" id="Phobius"/>
    </source>
</evidence>
<proteinExistence type="predicted"/>
<dbReference type="EMBL" id="MDDS01000015">
    <property type="protein sequence ID" value="ODP38386.1"/>
    <property type="molecule type" value="Genomic_DNA"/>
</dbReference>
<dbReference type="STRING" id="1888892.BFL28_14140"/>
<dbReference type="AlphaFoldDB" id="A0A1E3LXA9"/>
<comment type="caution">
    <text evidence="2">The sequence shown here is derived from an EMBL/GenBank/DDBJ whole genome shotgun (WGS) entry which is preliminary data.</text>
</comment>
<keyword evidence="1" id="KW-1133">Transmembrane helix</keyword>
<keyword evidence="3" id="KW-1185">Reference proteome</keyword>
<evidence type="ECO:0000313" key="3">
    <source>
        <dbReference type="Proteomes" id="UP000094487"/>
    </source>
</evidence>
<organism evidence="2 3">
    <name type="scientific">Sphingomonas turrisvirgatae</name>
    <dbReference type="NCBI Taxonomy" id="1888892"/>
    <lineage>
        <taxon>Bacteria</taxon>
        <taxon>Pseudomonadati</taxon>
        <taxon>Pseudomonadota</taxon>
        <taxon>Alphaproteobacteria</taxon>
        <taxon>Sphingomonadales</taxon>
        <taxon>Sphingomonadaceae</taxon>
        <taxon>Sphingomonas</taxon>
    </lineage>
</organism>
<evidence type="ECO:0000313" key="2">
    <source>
        <dbReference type="EMBL" id="ODP38386.1"/>
    </source>
</evidence>
<sequence>MVLVRRPVRRRIARARRYARRTFLLGWGAAGLAIIVQLLTPMALLYLWLRSPTASSHLPSAVLPYATVLVFMAGYVCIMVLGTAASIILKAAIKGYSSGTRSLVIFLMSIGLYLFVAFMGAVVGREAPKLPGQVPVLLTFYIALYVMFSGWTTKHIWDRITDDGRDRLHLFLAGRAMRRRAQSRLTAVARRS</sequence>
<dbReference type="Proteomes" id="UP000094487">
    <property type="component" value="Unassembled WGS sequence"/>
</dbReference>
<gene>
    <name evidence="2" type="ORF">BFL28_14140</name>
</gene>
<feature type="transmembrane region" description="Helical" evidence="1">
    <location>
        <begin position="68"/>
        <end position="91"/>
    </location>
</feature>
<accession>A0A1E3LXA9</accession>
<name>A0A1E3LXA9_9SPHN</name>
<keyword evidence="1" id="KW-0472">Membrane</keyword>
<keyword evidence="1" id="KW-0812">Transmembrane</keyword>
<protein>
    <submittedName>
        <fullName evidence="2">Uncharacterized protein</fullName>
    </submittedName>
</protein>
<reference evidence="2 3" key="1">
    <citation type="submission" date="2016-08" db="EMBL/GenBank/DDBJ databases">
        <title>Draft genome of the agarase producing Sphingomonas sp. MCT13.</title>
        <authorList>
            <person name="D'Andrea M.M."/>
            <person name="Rossolini G.M."/>
            <person name="Thaller M.C."/>
        </authorList>
    </citation>
    <scope>NUCLEOTIDE SEQUENCE [LARGE SCALE GENOMIC DNA]</scope>
    <source>
        <strain evidence="2 3">MCT13</strain>
    </source>
</reference>